<feature type="non-terminal residue" evidence="1">
    <location>
        <position position="416"/>
    </location>
</feature>
<organism evidence="1 2">
    <name type="scientific">Ricinus communis</name>
    <name type="common">Castor bean</name>
    <dbReference type="NCBI Taxonomy" id="3988"/>
    <lineage>
        <taxon>Eukaryota</taxon>
        <taxon>Viridiplantae</taxon>
        <taxon>Streptophyta</taxon>
        <taxon>Embryophyta</taxon>
        <taxon>Tracheophyta</taxon>
        <taxon>Spermatophyta</taxon>
        <taxon>Magnoliopsida</taxon>
        <taxon>eudicotyledons</taxon>
        <taxon>Gunneridae</taxon>
        <taxon>Pentapetalae</taxon>
        <taxon>rosids</taxon>
        <taxon>fabids</taxon>
        <taxon>Malpighiales</taxon>
        <taxon>Euphorbiaceae</taxon>
        <taxon>Acalyphoideae</taxon>
        <taxon>Acalypheae</taxon>
        <taxon>Ricinus</taxon>
    </lineage>
</organism>
<keyword evidence="2" id="KW-1185">Reference proteome</keyword>
<gene>
    <name evidence="1" type="ORF">RCOM_1853280</name>
</gene>
<dbReference type="InParanoid" id="B9TIM1"/>
<reference evidence="2" key="1">
    <citation type="journal article" date="2010" name="Nat. Biotechnol.">
        <title>Draft genome sequence of the oilseed species Ricinus communis.</title>
        <authorList>
            <person name="Chan A.P."/>
            <person name="Crabtree J."/>
            <person name="Zhao Q."/>
            <person name="Lorenzi H."/>
            <person name="Orvis J."/>
            <person name="Puiu D."/>
            <person name="Melake-Berhan A."/>
            <person name="Jones K.M."/>
            <person name="Redman J."/>
            <person name="Chen G."/>
            <person name="Cahoon E.B."/>
            <person name="Gedil M."/>
            <person name="Stanke M."/>
            <person name="Haas B.J."/>
            <person name="Wortman J.R."/>
            <person name="Fraser-Liggett C.M."/>
            <person name="Ravel J."/>
            <person name="Rabinowicz P.D."/>
        </authorList>
    </citation>
    <scope>NUCLEOTIDE SEQUENCE [LARGE SCALE GENOMIC DNA]</scope>
    <source>
        <strain evidence="2">cv. Hale</strain>
    </source>
</reference>
<evidence type="ECO:0000313" key="2">
    <source>
        <dbReference type="Proteomes" id="UP000008311"/>
    </source>
</evidence>
<evidence type="ECO:0000313" key="1">
    <source>
        <dbReference type="EMBL" id="EEF24293.1"/>
    </source>
</evidence>
<dbReference type="Proteomes" id="UP000008311">
    <property type="component" value="Unassembled WGS sequence"/>
</dbReference>
<feature type="non-terminal residue" evidence="1">
    <location>
        <position position="1"/>
    </location>
</feature>
<proteinExistence type="predicted"/>
<sequence length="416" mass="45619">ALGDVRRERHVHARHRVRVVIVVDDGRVLVRSRHGVDAEAAGAVVAADARPDAGRLQHDFCALLRHEVEVVRRQQVQADRVRDVRVDVVLRRPGREVGGALLARDRAPRVQRAFRMRHLACAFACLRQAVVAVLQQRARDLGTGVQEEREHIDFRIPEIVALVAFARHALGRDVRPAVAADGLQQVELVEVHALLQGVVAGDGHVRVFPEARQVVGLFARQRVEAGGAGCRQLGARVRTDGVGRHVARARVRDVFVQGERGALLHVRVERVAQSGLLDACGARRHGIRRGGQGETAVTRALQQQDVVRADVTRHLDQRRARQRGTDARIVARLQVRHVRVDVRDDADKAREIQRRDGVFDGGDVLAAEGDEAAARDAHTLAGGGLPLDRALEQAGAEVQRALPCEDAAAIQRKAFA</sequence>
<accession>B9TIM1</accession>
<dbReference type="AlphaFoldDB" id="B9TIM1"/>
<name>B9TIM1_RICCO</name>
<dbReference type="EMBL" id="EQ982716">
    <property type="protein sequence ID" value="EEF24293.1"/>
    <property type="molecule type" value="Genomic_DNA"/>
</dbReference>
<protein>
    <submittedName>
        <fullName evidence="1">Uncharacterized protein</fullName>
    </submittedName>
</protein>